<dbReference type="Proteomes" id="UP001190700">
    <property type="component" value="Unassembled WGS sequence"/>
</dbReference>
<protein>
    <submittedName>
        <fullName evidence="1">Uncharacterized protein</fullName>
    </submittedName>
</protein>
<dbReference type="AlphaFoldDB" id="A0AAE0F296"/>
<organism evidence="1 2">
    <name type="scientific">Cymbomonas tetramitiformis</name>
    <dbReference type="NCBI Taxonomy" id="36881"/>
    <lineage>
        <taxon>Eukaryota</taxon>
        <taxon>Viridiplantae</taxon>
        <taxon>Chlorophyta</taxon>
        <taxon>Pyramimonadophyceae</taxon>
        <taxon>Pyramimonadales</taxon>
        <taxon>Pyramimonadaceae</taxon>
        <taxon>Cymbomonas</taxon>
    </lineage>
</organism>
<evidence type="ECO:0000313" key="2">
    <source>
        <dbReference type="Proteomes" id="UP001190700"/>
    </source>
</evidence>
<sequence>MQRGEEAHGAGLAAGGEEAIAAAGGEAHGPALCGGERGGDRAREGRVCTGSGYLCRARGGDHARREGRRTGAGCARAGETIAAREGEGHARVRLTNEG</sequence>
<name>A0AAE0F296_9CHLO</name>
<gene>
    <name evidence="1" type="ORF">CYMTET_41808</name>
</gene>
<comment type="caution">
    <text evidence="1">The sequence shown here is derived from an EMBL/GenBank/DDBJ whole genome shotgun (WGS) entry which is preliminary data.</text>
</comment>
<dbReference type="EMBL" id="LGRX02027822">
    <property type="protein sequence ID" value="KAK3248737.1"/>
    <property type="molecule type" value="Genomic_DNA"/>
</dbReference>
<proteinExistence type="predicted"/>
<evidence type="ECO:0000313" key="1">
    <source>
        <dbReference type="EMBL" id="KAK3248737.1"/>
    </source>
</evidence>
<keyword evidence="2" id="KW-1185">Reference proteome</keyword>
<reference evidence="1 2" key="1">
    <citation type="journal article" date="2015" name="Genome Biol. Evol.">
        <title>Comparative Genomics of a Bacterivorous Green Alga Reveals Evolutionary Causalities and Consequences of Phago-Mixotrophic Mode of Nutrition.</title>
        <authorList>
            <person name="Burns J.A."/>
            <person name="Paasch A."/>
            <person name="Narechania A."/>
            <person name="Kim E."/>
        </authorList>
    </citation>
    <scope>NUCLEOTIDE SEQUENCE [LARGE SCALE GENOMIC DNA]</scope>
    <source>
        <strain evidence="1 2">PLY_AMNH</strain>
    </source>
</reference>
<accession>A0AAE0F296</accession>